<protein>
    <submittedName>
        <fullName evidence="1">Uncharacterized protein</fullName>
    </submittedName>
</protein>
<comment type="caution">
    <text evidence="1">The sequence shown here is derived from an EMBL/GenBank/DDBJ whole genome shotgun (WGS) entry which is preliminary data.</text>
</comment>
<reference evidence="1 2" key="1">
    <citation type="submission" date="2020-09" db="EMBL/GenBank/DDBJ databases">
        <title>De no assembly of potato wild relative species, Solanum commersonii.</title>
        <authorList>
            <person name="Cho K."/>
        </authorList>
    </citation>
    <scope>NUCLEOTIDE SEQUENCE [LARGE SCALE GENOMIC DNA]</scope>
    <source>
        <strain evidence="1">LZ3.2</strain>
        <tissue evidence="1">Leaf</tissue>
    </source>
</reference>
<proteinExistence type="predicted"/>
<evidence type="ECO:0000313" key="2">
    <source>
        <dbReference type="Proteomes" id="UP000824120"/>
    </source>
</evidence>
<sequence length="59" mass="6857">MELYSQLAAVLLDIGWIDKLSETLARERYCNFTLSALSNVFTTYLHKLYIQIKSHYLAS</sequence>
<evidence type="ECO:0000313" key="1">
    <source>
        <dbReference type="EMBL" id="KAG5607424.1"/>
    </source>
</evidence>
<name>A0A9J5Z662_SOLCO</name>
<keyword evidence="2" id="KW-1185">Reference proteome</keyword>
<dbReference type="AlphaFoldDB" id="A0A9J5Z662"/>
<organism evidence="1 2">
    <name type="scientific">Solanum commersonii</name>
    <name type="common">Commerson's wild potato</name>
    <name type="synonym">Commerson's nightshade</name>
    <dbReference type="NCBI Taxonomy" id="4109"/>
    <lineage>
        <taxon>Eukaryota</taxon>
        <taxon>Viridiplantae</taxon>
        <taxon>Streptophyta</taxon>
        <taxon>Embryophyta</taxon>
        <taxon>Tracheophyta</taxon>
        <taxon>Spermatophyta</taxon>
        <taxon>Magnoliopsida</taxon>
        <taxon>eudicotyledons</taxon>
        <taxon>Gunneridae</taxon>
        <taxon>Pentapetalae</taxon>
        <taxon>asterids</taxon>
        <taxon>lamiids</taxon>
        <taxon>Solanales</taxon>
        <taxon>Solanaceae</taxon>
        <taxon>Solanoideae</taxon>
        <taxon>Solaneae</taxon>
        <taxon>Solanum</taxon>
    </lineage>
</organism>
<dbReference type="EMBL" id="JACXVP010000005">
    <property type="protein sequence ID" value="KAG5607424.1"/>
    <property type="molecule type" value="Genomic_DNA"/>
</dbReference>
<dbReference type="Proteomes" id="UP000824120">
    <property type="component" value="Chromosome 5"/>
</dbReference>
<accession>A0A9J5Z662</accession>
<gene>
    <name evidence="1" type="ORF">H5410_028916</name>
</gene>